<dbReference type="Gene3D" id="1.25.40.80">
    <property type="match status" value="1"/>
</dbReference>
<evidence type="ECO:0000259" key="8">
    <source>
        <dbReference type="PROSITE" id="PS51645"/>
    </source>
</evidence>
<comment type="cofactor">
    <cofactor evidence="1">
        <name>(6R)-5,10-methylene-5,6,7,8-tetrahydrofolate</name>
        <dbReference type="ChEBI" id="CHEBI:15636"/>
    </cofactor>
</comment>
<protein>
    <submittedName>
        <fullName evidence="9">Deoxyribodipyrimidine photo-lyase</fullName>
    </submittedName>
</protein>
<dbReference type="PANTHER" id="PTHR11455">
    <property type="entry name" value="CRYPTOCHROME"/>
    <property type="match status" value="1"/>
</dbReference>
<organism evidence="9 10">
    <name type="scientific">Ideonella azotifigens</name>
    <dbReference type="NCBI Taxonomy" id="513160"/>
    <lineage>
        <taxon>Bacteria</taxon>
        <taxon>Pseudomonadati</taxon>
        <taxon>Pseudomonadota</taxon>
        <taxon>Betaproteobacteria</taxon>
        <taxon>Burkholderiales</taxon>
        <taxon>Sphaerotilaceae</taxon>
        <taxon>Ideonella</taxon>
    </lineage>
</organism>
<evidence type="ECO:0000256" key="2">
    <source>
        <dbReference type="ARBA" id="ARBA00001974"/>
    </source>
</evidence>
<dbReference type="PROSITE" id="PS51645">
    <property type="entry name" value="PHR_CRY_ALPHA_BETA"/>
    <property type="match status" value="1"/>
</dbReference>
<dbReference type="Proteomes" id="UP001500279">
    <property type="component" value="Unassembled WGS sequence"/>
</dbReference>
<dbReference type="SUPFAM" id="SSF52425">
    <property type="entry name" value="Cryptochrome/photolyase, N-terminal domain"/>
    <property type="match status" value="1"/>
</dbReference>
<keyword evidence="10" id="KW-1185">Reference proteome</keyword>
<dbReference type="PROSITE" id="PS00691">
    <property type="entry name" value="DNA_PHOTOLYASES_1_2"/>
    <property type="match status" value="1"/>
</dbReference>
<keyword evidence="3 6" id="KW-0285">Flavoprotein</keyword>
<evidence type="ECO:0000256" key="6">
    <source>
        <dbReference type="RuleBase" id="RU004182"/>
    </source>
</evidence>
<dbReference type="Gene3D" id="1.10.579.10">
    <property type="entry name" value="DNA Cyclobutane Dipyrimidine Photolyase, subunit A, domain 3"/>
    <property type="match status" value="1"/>
</dbReference>
<dbReference type="EMBL" id="BAAAEW010000047">
    <property type="protein sequence ID" value="GAA0767714.1"/>
    <property type="molecule type" value="Genomic_DNA"/>
</dbReference>
<accession>A0ABP3VRR6</accession>
<dbReference type="InterPro" id="IPR006050">
    <property type="entry name" value="DNA_photolyase_N"/>
</dbReference>
<feature type="domain" description="Photolyase/cryptochrome alpha/beta" evidence="8">
    <location>
        <begin position="6"/>
        <end position="142"/>
    </location>
</feature>
<keyword evidence="5 6" id="KW-0157">Chromophore</keyword>
<proteinExistence type="inferred from homology"/>
<dbReference type="PANTHER" id="PTHR11455:SF9">
    <property type="entry name" value="CRYPTOCHROME CIRCADIAN CLOCK 5 ISOFORM X1"/>
    <property type="match status" value="1"/>
</dbReference>
<evidence type="ECO:0000256" key="3">
    <source>
        <dbReference type="ARBA" id="ARBA00022630"/>
    </source>
</evidence>
<dbReference type="PRINTS" id="PR00147">
    <property type="entry name" value="DNAPHOTLYASE"/>
</dbReference>
<dbReference type="Gene3D" id="3.40.50.620">
    <property type="entry name" value="HUPs"/>
    <property type="match status" value="1"/>
</dbReference>
<evidence type="ECO:0000256" key="1">
    <source>
        <dbReference type="ARBA" id="ARBA00001932"/>
    </source>
</evidence>
<dbReference type="InterPro" id="IPR036134">
    <property type="entry name" value="Crypto/Photolyase_FAD-like_sf"/>
</dbReference>
<dbReference type="InterPro" id="IPR018394">
    <property type="entry name" value="DNA_photolyase_1_CS_C"/>
</dbReference>
<comment type="similarity">
    <text evidence="6">Belongs to the DNA photolyase family.</text>
</comment>
<gene>
    <name evidence="9" type="ORF">GCM10009107_56890</name>
</gene>
<evidence type="ECO:0000313" key="9">
    <source>
        <dbReference type="EMBL" id="GAA0767714.1"/>
    </source>
</evidence>
<sequence length="514" mass="57872">MHNSLDRALVWFRRDLRADDHAALYAALRAARQVWCAFVFDDEILAPLPRADRRVEFIRDSLVDLDDQLHSLGLSHGVQPVRLIVRHGQARALLPQLAAQLGVQAVFASHDDEPASLARDNQVRGELAAQGVSLYTSKDHVVFERAEVMTATGTPYSVFTPYKNAWLKKLTPFFVKAWPVARHAGALAPWPAELGEPGVPELHDIGFERTDLHQMRLPSGSSGAHELLADFLARIDAYDRARDFPAVKGPSYLGPHLRFGTVSIRHLAREAWQRMQAGSRGAEVWLSELIWRDFYHQILHHHPRVDGHAFKPEYDRIKWAHGKEADALFEAWCEGRTGYPLVDAAMLQLSRTGYMHNRLRMVTASFLVKDLGLDWRRGEAWFARWLNDFDLAANNGGWQWAASTGCDAQPYFRIFNPVSQSEKFDPEGKFIKRYLPQLAALSAKAIHAPWQALPLELAAAEVTLGENYPLPVVSHDEAREATLARFAAARGGPVQARDSPPRKTSKRLTAIRNH</sequence>
<comment type="cofactor">
    <cofactor evidence="2">
        <name>FAD</name>
        <dbReference type="ChEBI" id="CHEBI:57692"/>
    </cofactor>
</comment>
<dbReference type="InterPro" id="IPR002081">
    <property type="entry name" value="Cryptochrome/DNA_photolyase_1"/>
</dbReference>
<dbReference type="RefSeq" id="WP_141289476.1">
    <property type="nucleotide sequence ID" value="NZ_BAAAEW010000047.1"/>
</dbReference>
<name>A0ABP3VRR6_9BURK</name>
<dbReference type="SUPFAM" id="SSF48173">
    <property type="entry name" value="Cryptochrome/photolyase FAD-binding domain"/>
    <property type="match status" value="1"/>
</dbReference>
<keyword evidence="4 6" id="KW-0274">FAD</keyword>
<comment type="caution">
    <text evidence="9">The sequence shown here is derived from an EMBL/GenBank/DDBJ whole genome shotgun (WGS) entry which is preliminary data.</text>
</comment>
<dbReference type="InterPro" id="IPR005101">
    <property type="entry name" value="Cryptochr/Photolyase_FAD-bd"/>
</dbReference>
<dbReference type="Pfam" id="PF03441">
    <property type="entry name" value="FAD_binding_7"/>
    <property type="match status" value="1"/>
</dbReference>
<dbReference type="InterPro" id="IPR014729">
    <property type="entry name" value="Rossmann-like_a/b/a_fold"/>
</dbReference>
<dbReference type="Pfam" id="PF00875">
    <property type="entry name" value="DNA_photolyase"/>
    <property type="match status" value="1"/>
</dbReference>
<evidence type="ECO:0000256" key="7">
    <source>
        <dbReference type="SAM" id="MobiDB-lite"/>
    </source>
</evidence>
<evidence type="ECO:0000256" key="5">
    <source>
        <dbReference type="ARBA" id="ARBA00022991"/>
    </source>
</evidence>
<evidence type="ECO:0000313" key="10">
    <source>
        <dbReference type="Proteomes" id="UP001500279"/>
    </source>
</evidence>
<dbReference type="InterPro" id="IPR036155">
    <property type="entry name" value="Crypto/Photolyase_N_sf"/>
</dbReference>
<evidence type="ECO:0000256" key="4">
    <source>
        <dbReference type="ARBA" id="ARBA00022827"/>
    </source>
</evidence>
<feature type="region of interest" description="Disordered" evidence="7">
    <location>
        <begin position="490"/>
        <end position="514"/>
    </location>
</feature>
<reference evidence="10" key="1">
    <citation type="journal article" date="2019" name="Int. J. Syst. Evol. Microbiol.">
        <title>The Global Catalogue of Microorganisms (GCM) 10K type strain sequencing project: providing services to taxonomists for standard genome sequencing and annotation.</title>
        <authorList>
            <consortium name="The Broad Institute Genomics Platform"/>
            <consortium name="The Broad Institute Genome Sequencing Center for Infectious Disease"/>
            <person name="Wu L."/>
            <person name="Ma J."/>
        </authorList>
    </citation>
    <scope>NUCLEOTIDE SEQUENCE [LARGE SCALE GENOMIC DNA]</scope>
    <source>
        <strain evidence="10">JCM 15503</strain>
    </source>
</reference>